<dbReference type="EMBL" id="KT001914">
    <property type="protein sequence ID" value="AKU43626.1"/>
    <property type="molecule type" value="Genomic_DNA"/>
</dbReference>
<proteinExistence type="predicted"/>
<evidence type="ECO:0000313" key="2">
    <source>
        <dbReference type="Proteomes" id="UP000221339"/>
    </source>
</evidence>
<sequence length="140" mass="15346">MAMNIFERAARKKLRFTTTSGKLNTEDLFELTLDQLDAIAADLNGKLTVPGNFSLINPDRVTASQSDNQLRFDIVKFIVEDKLARQAAAAQAAAARDKRNVLLQALARKQNEAIDSMDIATLQAQLDELDGKVSEPDADA</sequence>
<evidence type="ECO:0000313" key="1">
    <source>
        <dbReference type="EMBL" id="AKU43626.1"/>
    </source>
</evidence>
<name>A0A0K1LM92_9CAUD</name>
<gene>
    <name evidence="1" type="ORF">CPT_Seuss100</name>
</gene>
<organism evidence="1 2">
    <name type="scientific">Caulobacter phage Seuss</name>
    <dbReference type="NCBI Taxonomy" id="1675601"/>
    <lineage>
        <taxon>Viruses</taxon>
        <taxon>Duplodnaviria</taxon>
        <taxon>Heunggongvirae</taxon>
        <taxon>Uroviricota</taxon>
        <taxon>Caudoviricetes</taxon>
        <taxon>Seussvirus</taxon>
        <taxon>Seussvirus seuss</taxon>
    </lineage>
</organism>
<reference evidence="1 2" key="1">
    <citation type="journal article" date="2015" name="Genome Announc.">
        <title>Complete Genome Sequence of Caulobacter crescentus Siphophage Seuss.</title>
        <authorList>
            <person name="Sloan J.M."/>
            <person name="Keene J.L."/>
            <person name="Cahill J.L."/>
            <person name="Rasche E.S."/>
            <person name="Kuty Everett G.F."/>
        </authorList>
    </citation>
    <scope>NUCLEOTIDE SEQUENCE [LARGE SCALE GENOMIC DNA]</scope>
</reference>
<dbReference type="Proteomes" id="UP000221339">
    <property type="component" value="Segment"/>
</dbReference>
<accession>A0A0K1LM92</accession>
<keyword evidence="2" id="KW-1185">Reference proteome</keyword>
<protein>
    <submittedName>
        <fullName evidence="1">Uncharacterized protein</fullName>
    </submittedName>
</protein>